<sequence length="340" mass="37203">MAKYFLRNNYWHYFDSTERSYLWMTMLSSLFSILLCSLMLVTIPLLNSKASMDEWLFQLTRQCNESTLDDFRKYMAQLSVKEKNRGLGKGRFPNRRQAQTGYANVLSPFPVPPTFNPRCCTTGPKGPAGRNGINGRPGNPGPNGRPGRPGKPAPVKLPCEREPTCVPCPRGPPGLPGPIGEKGYTGQMMYRNFRPFQETMVQEGLQESQAEMEKRGRVDGKASKEIEDRKEREVKLATQASMYVMADHAVPGPPGPPGKPGFEGPRGDDGIPGETITIPGPKGPNGKRGRNGRDGIAGMVGLPGDPGAPGERGVCASYCSSDGGVFYIDQKHPIFEDPQN</sequence>
<evidence type="ECO:0000313" key="5">
    <source>
        <dbReference type="Proteomes" id="UP001201812"/>
    </source>
</evidence>
<dbReference type="EMBL" id="JAKKPZ010000014">
    <property type="protein sequence ID" value="KAI1713877.1"/>
    <property type="molecule type" value="Genomic_DNA"/>
</dbReference>
<name>A0AAD4N1L5_9BILA</name>
<gene>
    <name evidence="4" type="ORF">DdX_08760</name>
</gene>
<dbReference type="PANTHER" id="PTHR24637">
    <property type="entry name" value="COLLAGEN"/>
    <property type="match status" value="1"/>
</dbReference>
<keyword evidence="1" id="KW-0677">Repeat</keyword>
<keyword evidence="3" id="KW-0472">Membrane</keyword>
<evidence type="ECO:0000256" key="3">
    <source>
        <dbReference type="SAM" id="Phobius"/>
    </source>
</evidence>
<organism evidence="4 5">
    <name type="scientific">Ditylenchus destructor</name>
    <dbReference type="NCBI Taxonomy" id="166010"/>
    <lineage>
        <taxon>Eukaryota</taxon>
        <taxon>Metazoa</taxon>
        <taxon>Ecdysozoa</taxon>
        <taxon>Nematoda</taxon>
        <taxon>Chromadorea</taxon>
        <taxon>Rhabditida</taxon>
        <taxon>Tylenchina</taxon>
        <taxon>Tylenchomorpha</taxon>
        <taxon>Sphaerularioidea</taxon>
        <taxon>Anguinidae</taxon>
        <taxon>Anguininae</taxon>
        <taxon>Ditylenchus</taxon>
    </lineage>
</organism>
<proteinExistence type="predicted"/>
<dbReference type="Pfam" id="PF01391">
    <property type="entry name" value="Collagen"/>
    <property type="match status" value="1"/>
</dbReference>
<reference evidence="4" key="1">
    <citation type="submission" date="2022-01" db="EMBL/GenBank/DDBJ databases">
        <title>Genome Sequence Resource for Two Populations of Ditylenchus destructor, the Migratory Endoparasitic Phytonematode.</title>
        <authorList>
            <person name="Zhang H."/>
            <person name="Lin R."/>
            <person name="Xie B."/>
        </authorList>
    </citation>
    <scope>NUCLEOTIDE SEQUENCE</scope>
    <source>
        <strain evidence="4">BazhouSP</strain>
    </source>
</reference>
<evidence type="ECO:0000256" key="2">
    <source>
        <dbReference type="SAM" id="MobiDB-lite"/>
    </source>
</evidence>
<feature type="compositionally biased region" description="Low complexity" evidence="2">
    <location>
        <begin position="127"/>
        <end position="137"/>
    </location>
</feature>
<dbReference type="AlphaFoldDB" id="A0AAD4N1L5"/>
<feature type="region of interest" description="Disordered" evidence="2">
    <location>
        <begin position="252"/>
        <end position="308"/>
    </location>
</feature>
<keyword evidence="4" id="KW-0176">Collagen</keyword>
<dbReference type="PANTHER" id="PTHR24637:SF421">
    <property type="entry name" value="CUTICLE COLLAGEN DPY-2"/>
    <property type="match status" value="1"/>
</dbReference>
<protein>
    <submittedName>
        <fullName evidence="4">Collagen triple helix repeat (20 copies) domain-containing protein</fullName>
    </submittedName>
</protein>
<keyword evidence="5" id="KW-1185">Reference proteome</keyword>
<evidence type="ECO:0000313" key="4">
    <source>
        <dbReference type="EMBL" id="KAI1713877.1"/>
    </source>
</evidence>
<keyword evidence="3" id="KW-0812">Transmembrane</keyword>
<comment type="caution">
    <text evidence="4">The sequence shown here is derived from an EMBL/GenBank/DDBJ whole genome shotgun (WGS) entry which is preliminary data.</text>
</comment>
<dbReference type="InterPro" id="IPR008160">
    <property type="entry name" value="Collagen"/>
</dbReference>
<accession>A0AAD4N1L5</accession>
<evidence type="ECO:0000256" key="1">
    <source>
        <dbReference type="ARBA" id="ARBA00022737"/>
    </source>
</evidence>
<feature type="region of interest" description="Disordered" evidence="2">
    <location>
        <begin position="120"/>
        <end position="156"/>
    </location>
</feature>
<dbReference type="Proteomes" id="UP001201812">
    <property type="component" value="Unassembled WGS sequence"/>
</dbReference>
<dbReference type="GO" id="GO:0005581">
    <property type="term" value="C:collagen trimer"/>
    <property type="evidence" value="ECO:0007669"/>
    <property type="project" value="UniProtKB-KW"/>
</dbReference>
<keyword evidence="3" id="KW-1133">Transmembrane helix</keyword>
<feature type="transmembrane region" description="Helical" evidence="3">
    <location>
        <begin position="20"/>
        <end position="46"/>
    </location>
</feature>